<dbReference type="InterPro" id="IPR039657">
    <property type="entry name" value="Dimethylallyltransferase"/>
</dbReference>
<evidence type="ECO:0000256" key="10">
    <source>
        <dbReference type="HAMAP-Rule" id="MF_00185"/>
    </source>
</evidence>
<dbReference type="GO" id="GO:0005524">
    <property type="term" value="F:ATP binding"/>
    <property type="evidence" value="ECO:0007669"/>
    <property type="project" value="UniProtKB-UniRule"/>
</dbReference>
<dbReference type="NCBIfam" id="TIGR00174">
    <property type="entry name" value="miaA"/>
    <property type="match status" value="1"/>
</dbReference>
<dbReference type="STRING" id="551115.Aazo_2815"/>
<dbReference type="SUPFAM" id="SSF52540">
    <property type="entry name" value="P-loop containing nucleoside triphosphate hydrolases"/>
    <property type="match status" value="2"/>
</dbReference>
<dbReference type="GO" id="GO:0006400">
    <property type="term" value="P:tRNA modification"/>
    <property type="evidence" value="ECO:0007669"/>
    <property type="project" value="TreeGrafter"/>
</dbReference>
<keyword evidence="15" id="KW-1185">Reference proteome</keyword>
<dbReference type="EC" id="2.5.1.75" evidence="10"/>
<comment type="caution">
    <text evidence="10">Lacks conserved residue(s) required for the propagation of feature annotation.</text>
</comment>
<dbReference type="RefSeq" id="WP_013191677.1">
    <property type="nucleotide sequence ID" value="NC_014248.1"/>
</dbReference>
<keyword evidence="5 10" id="KW-0819">tRNA processing</keyword>
<comment type="subunit">
    <text evidence="10">Monomer.</text>
</comment>
<dbReference type="GO" id="GO:0052381">
    <property type="term" value="F:tRNA dimethylallyltransferase activity"/>
    <property type="evidence" value="ECO:0007669"/>
    <property type="project" value="UniProtKB-UniRule"/>
</dbReference>
<evidence type="ECO:0000256" key="6">
    <source>
        <dbReference type="ARBA" id="ARBA00022741"/>
    </source>
</evidence>
<evidence type="ECO:0000256" key="4">
    <source>
        <dbReference type="ARBA" id="ARBA00022679"/>
    </source>
</evidence>
<dbReference type="EMBL" id="CP002059">
    <property type="protein sequence ID" value="ADI64661.1"/>
    <property type="molecule type" value="Genomic_DNA"/>
</dbReference>
<name>D7E0K5_NOSA0</name>
<dbReference type="OrthoDB" id="9776390at2"/>
<feature type="site" description="Interaction with substrate tRNA" evidence="10">
    <location>
        <position position="121"/>
    </location>
</feature>
<comment type="catalytic activity">
    <reaction evidence="9 10 11">
        <text>adenosine(37) in tRNA + dimethylallyl diphosphate = N(6)-dimethylallyladenosine(37) in tRNA + diphosphate</text>
        <dbReference type="Rhea" id="RHEA:26482"/>
        <dbReference type="Rhea" id="RHEA-COMP:10162"/>
        <dbReference type="Rhea" id="RHEA-COMP:10375"/>
        <dbReference type="ChEBI" id="CHEBI:33019"/>
        <dbReference type="ChEBI" id="CHEBI:57623"/>
        <dbReference type="ChEBI" id="CHEBI:74411"/>
        <dbReference type="ChEBI" id="CHEBI:74415"/>
        <dbReference type="EC" id="2.5.1.75"/>
    </reaction>
</comment>
<dbReference type="Gene3D" id="1.10.20.140">
    <property type="match status" value="1"/>
</dbReference>
<dbReference type="HAMAP" id="MF_00185">
    <property type="entry name" value="IPP_trans"/>
    <property type="match status" value="1"/>
</dbReference>
<dbReference type="KEGG" id="naz:Aazo_2815"/>
<sequence length="299" mass="33685">MTKLIVICGATGTGKSGLALSLARRLGPVILSADSRQVYREFDIGTAKPTVDEQKLVPHYLIDICEPTQTMTLADYQEQAQTLIASLGVSPLLLVGGTGLYIRSIVQGMKIPRVSPQPELRSQLESLGQNQLYPMLQQVDPVAAQKIHANDLVRTLRGLEVYYITGIPISEQQGENPPKYPILQICLDCEPEHLDIRIRRRTEQMITDGLVAEVEYLSQKYGANLSLLNTLGYQEIKQYLAGEITLDEATDLIALHTRQFAKRQRTWFRQSPNLEYFNVNNSDLLEKVLTRINEFITTW</sequence>
<dbReference type="Gene3D" id="3.40.50.300">
    <property type="entry name" value="P-loop containing nucleotide triphosphate hydrolases"/>
    <property type="match status" value="1"/>
</dbReference>
<evidence type="ECO:0000256" key="13">
    <source>
        <dbReference type="RuleBase" id="RU003785"/>
    </source>
</evidence>
<evidence type="ECO:0000256" key="3">
    <source>
        <dbReference type="ARBA" id="ARBA00005842"/>
    </source>
</evidence>
<dbReference type="HOGENOM" id="CLU_032616_0_1_3"/>
<feature type="binding site" evidence="10">
    <location>
        <begin position="9"/>
        <end position="16"/>
    </location>
    <ligand>
        <name>ATP</name>
        <dbReference type="ChEBI" id="CHEBI:30616"/>
    </ligand>
</feature>
<dbReference type="Pfam" id="PF01715">
    <property type="entry name" value="IPPT"/>
    <property type="match status" value="1"/>
</dbReference>
<evidence type="ECO:0000256" key="11">
    <source>
        <dbReference type="RuleBase" id="RU003783"/>
    </source>
</evidence>
<dbReference type="AlphaFoldDB" id="D7E0K5"/>
<comment type="function">
    <text evidence="2 10 12">Catalyzes the transfer of a dimethylallyl group onto the adenine at position 37 in tRNAs that read codons beginning with uridine, leading to the formation of N6-(dimethylallyl)adenosine (i(6)A).</text>
</comment>
<evidence type="ECO:0000256" key="7">
    <source>
        <dbReference type="ARBA" id="ARBA00022840"/>
    </source>
</evidence>
<keyword evidence="8 10" id="KW-0460">Magnesium</keyword>
<dbReference type="PANTHER" id="PTHR11088:SF60">
    <property type="entry name" value="TRNA DIMETHYLALLYLTRANSFERASE"/>
    <property type="match status" value="1"/>
</dbReference>
<evidence type="ECO:0000313" key="15">
    <source>
        <dbReference type="Proteomes" id="UP000001511"/>
    </source>
</evidence>
<evidence type="ECO:0000256" key="8">
    <source>
        <dbReference type="ARBA" id="ARBA00022842"/>
    </source>
</evidence>
<evidence type="ECO:0000256" key="12">
    <source>
        <dbReference type="RuleBase" id="RU003784"/>
    </source>
</evidence>
<feature type="site" description="Interaction with substrate tRNA" evidence="10">
    <location>
        <position position="98"/>
    </location>
</feature>
<evidence type="ECO:0000256" key="9">
    <source>
        <dbReference type="ARBA" id="ARBA00049563"/>
    </source>
</evidence>
<feature type="region of interest" description="Interaction with substrate tRNA" evidence="10">
    <location>
        <begin position="34"/>
        <end position="37"/>
    </location>
</feature>
<comment type="similarity">
    <text evidence="3 10 13">Belongs to the IPP transferase family.</text>
</comment>
<feature type="binding site" evidence="10">
    <location>
        <begin position="11"/>
        <end position="16"/>
    </location>
    <ligand>
        <name>substrate</name>
    </ligand>
</feature>
<dbReference type="Proteomes" id="UP000001511">
    <property type="component" value="Chromosome"/>
</dbReference>
<evidence type="ECO:0000256" key="1">
    <source>
        <dbReference type="ARBA" id="ARBA00001946"/>
    </source>
</evidence>
<evidence type="ECO:0000256" key="2">
    <source>
        <dbReference type="ARBA" id="ARBA00003213"/>
    </source>
</evidence>
<protein>
    <recommendedName>
        <fullName evidence="10">tRNA dimethylallyltransferase</fullName>
        <ecNumber evidence="10">2.5.1.75</ecNumber>
    </recommendedName>
    <alternativeName>
        <fullName evidence="10">Dimethylallyl diphosphate:tRNA dimethylallyltransferase</fullName>
        <shortName evidence="10">DMAPP:tRNA dimethylallyltransferase</shortName>
        <shortName evidence="10">DMATase</shortName>
    </alternativeName>
    <alternativeName>
        <fullName evidence="10">Isopentenyl-diphosphate:tRNA isopentenyltransferase</fullName>
        <shortName evidence="10">IPP transferase</shortName>
        <shortName evidence="10">IPPT</shortName>
        <shortName evidence="10">IPTase</shortName>
    </alternativeName>
</protein>
<organism evidence="14 15">
    <name type="scientific">Nostoc azollae (strain 0708)</name>
    <name type="common">Anabaena azollae (strain 0708)</name>
    <dbReference type="NCBI Taxonomy" id="551115"/>
    <lineage>
        <taxon>Bacteria</taxon>
        <taxon>Bacillati</taxon>
        <taxon>Cyanobacteriota</taxon>
        <taxon>Cyanophyceae</taxon>
        <taxon>Nostocales</taxon>
        <taxon>Nostocaceae</taxon>
        <taxon>Trichormus</taxon>
    </lineage>
</organism>
<keyword evidence="6 10" id="KW-0547">Nucleotide-binding</keyword>
<dbReference type="InterPro" id="IPR027417">
    <property type="entry name" value="P-loop_NTPase"/>
</dbReference>
<gene>
    <name evidence="10" type="primary">miaA</name>
    <name evidence="14" type="ordered locus">Aazo_2815</name>
</gene>
<comment type="cofactor">
    <cofactor evidence="1 10">
        <name>Mg(2+)</name>
        <dbReference type="ChEBI" id="CHEBI:18420"/>
    </cofactor>
</comment>
<dbReference type="eggNOG" id="COG0324">
    <property type="taxonomic scope" value="Bacteria"/>
</dbReference>
<dbReference type="InterPro" id="IPR018022">
    <property type="entry name" value="IPT"/>
</dbReference>
<proteinExistence type="inferred from homology"/>
<accession>D7E0K5</accession>
<keyword evidence="7 10" id="KW-0067">ATP-binding</keyword>
<reference evidence="14 15" key="1">
    <citation type="journal article" date="2010" name="PLoS ONE">
        <title>Genome erosion in a nitrogen-fixing vertically transmitted endosymbiotic multicellular cyanobacterium.</title>
        <authorList>
            <person name="Ran L."/>
            <person name="Larsson J."/>
            <person name="Vigil-Stenman T."/>
            <person name="Nylander J.A."/>
            <person name="Ininbergs K."/>
            <person name="Zheng W.W."/>
            <person name="Lapidus A."/>
            <person name="Lowry S."/>
            <person name="Haselkorn R."/>
            <person name="Bergman B."/>
        </authorList>
    </citation>
    <scope>NUCLEOTIDE SEQUENCE [LARGE SCALE GENOMIC DNA]</scope>
    <source>
        <strain evidence="14 15">0708</strain>
    </source>
</reference>
<keyword evidence="4 10" id="KW-0808">Transferase</keyword>
<evidence type="ECO:0000256" key="5">
    <source>
        <dbReference type="ARBA" id="ARBA00022694"/>
    </source>
</evidence>
<dbReference type="PANTHER" id="PTHR11088">
    <property type="entry name" value="TRNA DIMETHYLALLYLTRANSFERASE"/>
    <property type="match status" value="1"/>
</dbReference>
<evidence type="ECO:0000313" key="14">
    <source>
        <dbReference type="EMBL" id="ADI64661.1"/>
    </source>
</evidence>